<keyword evidence="3" id="KW-1185">Reference proteome</keyword>
<dbReference type="AlphaFoldDB" id="A0AAU9IZL0"/>
<gene>
    <name evidence="2" type="ORF">BSTOLATCC_MIC18782</name>
</gene>
<dbReference type="Proteomes" id="UP001162131">
    <property type="component" value="Unassembled WGS sequence"/>
</dbReference>
<feature type="compositionally biased region" description="Polar residues" evidence="1">
    <location>
        <begin position="114"/>
        <end position="127"/>
    </location>
</feature>
<accession>A0AAU9IZL0</accession>
<organism evidence="2 3">
    <name type="scientific">Blepharisma stoltei</name>
    <dbReference type="NCBI Taxonomy" id="1481888"/>
    <lineage>
        <taxon>Eukaryota</taxon>
        <taxon>Sar</taxon>
        <taxon>Alveolata</taxon>
        <taxon>Ciliophora</taxon>
        <taxon>Postciliodesmatophora</taxon>
        <taxon>Heterotrichea</taxon>
        <taxon>Heterotrichida</taxon>
        <taxon>Blepharismidae</taxon>
        <taxon>Blepharisma</taxon>
    </lineage>
</organism>
<feature type="region of interest" description="Disordered" evidence="1">
    <location>
        <begin position="240"/>
        <end position="262"/>
    </location>
</feature>
<sequence length="339" mass="37735">MSTQESSLENKIKEVLSQYACYNCGTPLHISEHTPLSTFSREMYRQDSNTSCVGNEESADKLTMQAPGYPFRAFKSNEDQLHIEMIRPGGMAGDTGNESYRTSIDRNGIGNIDEGSNQYYSPRSAYTPSTPSTGILIPLGNGETVISHGDGIKKFRTNIENNRWLNEIKPPGSPSKARSKILLKSATPSGFQTARTPSTVIVQVREKDKKAPQTVRSLSSQKPRRIKEVSKMNISLKDLTKIEPKSSFRSSPQPSSNNLSVKAKVQQINLVEEIRKKKETEGQSKGSSYSGKISQLMIQNSRVRNPIYLQAKIVKTDSQINIWSEKNSLCSTPVEQIKQ</sequence>
<evidence type="ECO:0000256" key="1">
    <source>
        <dbReference type="SAM" id="MobiDB-lite"/>
    </source>
</evidence>
<dbReference type="EMBL" id="CAJZBQ010000018">
    <property type="protein sequence ID" value="CAG9317536.1"/>
    <property type="molecule type" value="Genomic_DNA"/>
</dbReference>
<feature type="compositionally biased region" description="Low complexity" evidence="1">
    <location>
        <begin position="247"/>
        <end position="256"/>
    </location>
</feature>
<evidence type="ECO:0000313" key="2">
    <source>
        <dbReference type="EMBL" id="CAG9317536.1"/>
    </source>
</evidence>
<comment type="caution">
    <text evidence="2">The sequence shown here is derived from an EMBL/GenBank/DDBJ whole genome shotgun (WGS) entry which is preliminary data.</text>
</comment>
<name>A0AAU9IZL0_9CILI</name>
<evidence type="ECO:0000313" key="3">
    <source>
        <dbReference type="Proteomes" id="UP001162131"/>
    </source>
</evidence>
<proteinExistence type="predicted"/>
<reference evidence="2" key="1">
    <citation type="submission" date="2021-09" db="EMBL/GenBank/DDBJ databases">
        <authorList>
            <consortium name="AG Swart"/>
            <person name="Singh M."/>
            <person name="Singh A."/>
            <person name="Seah K."/>
            <person name="Emmerich C."/>
        </authorList>
    </citation>
    <scope>NUCLEOTIDE SEQUENCE</scope>
    <source>
        <strain evidence="2">ATCC30299</strain>
    </source>
</reference>
<feature type="region of interest" description="Disordered" evidence="1">
    <location>
        <begin position="107"/>
        <end position="127"/>
    </location>
</feature>
<protein>
    <submittedName>
        <fullName evidence="2">Uncharacterized protein</fullName>
    </submittedName>
</protein>